<accession>A0A3D9L735</accession>
<protein>
    <submittedName>
        <fullName evidence="2">Putative nuclease of predicted toxin-antitoxin system</fullName>
    </submittedName>
</protein>
<name>A0A3D9L735_MARFU</name>
<dbReference type="Proteomes" id="UP000256779">
    <property type="component" value="Unassembled WGS sequence"/>
</dbReference>
<proteinExistence type="predicted"/>
<dbReference type="InterPro" id="IPR041049">
    <property type="entry name" value="DUF5615"/>
</dbReference>
<sequence length="113" mass="12857">MKLLFDQNISPKILKKLPDDFTECEQVRFVGLEDASDFEIFEYARLNSFAVVTFDSDFVDLNALRGSPPKIIYLNTGNLTTQSVSELILNNLLTIQHYLNSETDDILELLKAP</sequence>
<reference evidence="2 3" key="1">
    <citation type="submission" date="2018-07" db="EMBL/GenBank/DDBJ databases">
        <title>Genomic Encyclopedia of Type Strains, Phase IV (KMG-IV): sequencing the most valuable type-strain genomes for metagenomic binning, comparative biology and taxonomic classification.</title>
        <authorList>
            <person name="Goeker M."/>
        </authorList>
    </citation>
    <scope>NUCLEOTIDE SEQUENCE [LARGE SCALE GENOMIC DNA]</scope>
    <source>
        <strain evidence="2 3">DSM 4134</strain>
    </source>
</reference>
<evidence type="ECO:0000313" key="3">
    <source>
        <dbReference type="Proteomes" id="UP000256779"/>
    </source>
</evidence>
<evidence type="ECO:0000313" key="2">
    <source>
        <dbReference type="EMBL" id="REE01294.1"/>
    </source>
</evidence>
<dbReference type="Pfam" id="PF18480">
    <property type="entry name" value="DUF5615"/>
    <property type="match status" value="1"/>
</dbReference>
<comment type="caution">
    <text evidence="2">The sequence shown here is derived from an EMBL/GenBank/DDBJ whole genome shotgun (WGS) entry which is preliminary data.</text>
</comment>
<dbReference type="OrthoDB" id="27473at2"/>
<keyword evidence="3" id="KW-1185">Reference proteome</keyword>
<dbReference type="RefSeq" id="WP_115867365.1">
    <property type="nucleotide sequence ID" value="NZ_QREG01000004.1"/>
</dbReference>
<dbReference type="AlphaFoldDB" id="A0A3D9L735"/>
<feature type="domain" description="DUF5615" evidence="1">
    <location>
        <begin position="1"/>
        <end position="108"/>
    </location>
</feature>
<organism evidence="2 3">
    <name type="scientific">Marinoscillum furvescens DSM 4134</name>
    <dbReference type="NCBI Taxonomy" id="1122208"/>
    <lineage>
        <taxon>Bacteria</taxon>
        <taxon>Pseudomonadati</taxon>
        <taxon>Bacteroidota</taxon>
        <taxon>Cytophagia</taxon>
        <taxon>Cytophagales</taxon>
        <taxon>Reichenbachiellaceae</taxon>
        <taxon>Marinoscillum</taxon>
    </lineage>
</organism>
<evidence type="ECO:0000259" key="1">
    <source>
        <dbReference type="Pfam" id="PF18480"/>
    </source>
</evidence>
<gene>
    <name evidence="2" type="ORF">C7460_104314</name>
</gene>
<dbReference type="EMBL" id="QREG01000004">
    <property type="protein sequence ID" value="REE01294.1"/>
    <property type="molecule type" value="Genomic_DNA"/>
</dbReference>